<reference evidence="1" key="1">
    <citation type="submission" date="2018-01" db="EMBL/GenBank/DDBJ databases">
        <title>An insight into the sialome of Amazonian anophelines.</title>
        <authorList>
            <person name="Ribeiro J.M."/>
            <person name="Scarpassa V."/>
            <person name="Calvo E."/>
        </authorList>
    </citation>
    <scope>NUCLEOTIDE SEQUENCE</scope>
</reference>
<evidence type="ECO:0000313" key="1">
    <source>
        <dbReference type="EMBL" id="MBW77035.1"/>
    </source>
</evidence>
<name>A0A2M4DHM7_ANODA</name>
<accession>A0A2M4DHM7</accession>
<proteinExistence type="predicted"/>
<dbReference type="EMBL" id="GGFL01012857">
    <property type="protein sequence ID" value="MBW77035.1"/>
    <property type="molecule type" value="Transcribed_RNA"/>
</dbReference>
<protein>
    <submittedName>
        <fullName evidence="1">Putative secreted protein</fullName>
    </submittedName>
</protein>
<sequence length="171" mass="18331">MKAAFSWWSGSCCSSADAAISSGSSSYSTKLPAFVVAGAKIDWCWPIVTTESLAPANKTVGLNISEETDELNISLGSKSDGVTTRIPFSRVKNSGVFWKQLPMRITSSRTWNSIFSTSSVGLLPSLPPIVAADPPAPFNATGKILRSLYTYAMLRLAMKRKSISSASRSEL</sequence>
<dbReference type="AlphaFoldDB" id="A0A2M4DHM7"/>
<organism evidence="1">
    <name type="scientific">Anopheles darlingi</name>
    <name type="common">Mosquito</name>
    <dbReference type="NCBI Taxonomy" id="43151"/>
    <lineage>
        <taxon>Eukaryota</taxon>
        <taxon>Metazoa</taxon>
        <taxon>Ecdysozoa</taxon>
        <taxon>Arthropoda</taxon>
        <taxon>Hexapoda</taxon>
        <taxon>Insecta</taxon>
        <taxon>Pterygota</taxon>
        <taxon>Neoptera</taxon>
        <taxon>Endopterygota</taxon>
        <taxon>Diptera</taxon>
        <taxon>Nematocera</taxon>
        <taxon>Culicoidea</taxon>
        <taxon>Culicidae</taxon>
        <taxon>Anophelinae</taxon>
        <taxon>Anopheles</taxon>
    </lineage>
</organism>